<dbReference type="InterPro" id="IPR036439">
    <property type="entry name" value="Dockerin_dom_sf"/>
</dbReference>
<protein>
    <recommendedName>
        <fullName evidence="3">Dockerin domain-containing protein</fullName>
    </recommendedName>
</protein>
<dbReference type="EMBL" id="LFWU01000135">
    <property type="protein sequence ID" value="KON30078.1"/>
    <property type="molecule type" value="Genomic_DNA"/>
</dbReference>
<evidence type="ECO:0008006" key="3">
    <source>
        <dbReference type="Google" id="ProtNLM"/>
    </source>
</evidence>
<sequence length="393" mass="43185">MAKVFHRKIILSVILLSLLIFSTTASFAPMVQGDAGGIGKWVEITVEGGGGVVILTKLSSGETWSTSDYLIEKVGAGLVRLDAVEDSNFVFDHWLINGNEIDDGDRLWYEFRTEKGVTSITAVFKEVFTINAIVSVDAPNGTIALSSGGVGNSSWVIKVEKGGSQEFWFYADEGNHISAIAKNNEYLAPTSSISITNIQEDYTIVVFFSEDGYAWVPAGSNLEVYLTESASLSFTTVTTGFFAAGIELIRPEAWGAFTWDISMLGISYTDAKITLELDGYHSITQVITIVANDAFYCDVNGDLLVTAADLSLVANYNKATETHPNDFPYDPTYDTNRDGDITQDDVHLVNEYKGTEISWELLDPSKWTAEFDEENNITIVTIIPDHFSIFRGR</sequence>
<dbReference type="GO" id="GO:0004553">
    <property type="term" value="F:hydrolase activity, hydrolyzing O-glycosyl compounds"/>
    <property type="evidence" value="ECO:0007669"/>
    <property type="project" value="InterPro"/>
</dbReference>
<dbReference type="AlphaFoldDB" id="A0A0M0BNF7"/>
<organism evidence="1 2">
    <name type="scientific">miscellaneous Crenarchaeota group-1 archaeon SG8-32-1</name>
    <dbReference type="NCBI Taxonomy" id="1685124"/>
    <lineage>
        <taxon>Archaea</taxon>
        <taxon>Candidatus Bathyarchaeota</taxon>
        <taxon>MCG-1</taxon>
    </lineage>
</organism>
<dbReference type="PROSITE" id="PS00018">
    <property type="entry name" value="EF_HAND_1"/>
    <property type="match status" value="1"/>
</dbReference>
<dbReference type="Proteomes" id="UP000037237">
    <property type="component" value="Unassembled WGS sequence"/>
</dbReference>
<dbReference type="GO" id="GO:0000272">
    <property type="term" value="P:polysaccharide catabolic process"/>
    <property type="evidence" value="ECO:0007669"/>
    <property type="project" value="InterPro"/>
</dbReference>
<dbReference type="Pfam" id="PF00404">
    <property type="entry name" value="Dockerin_1"/>
    <property type="match status" value="1"/>
</dbReference>
<reference evidence="1 2" key="1">
    <citation type="submission" date="2015-06" db="EMBL/GenBank/DDBJ databases">
        <title>New insights into the roles of widespread benthic archaea in carbon and nitrogen cycling.</title>
        <authorList>
            <person name="Lazar C.S."/>
            <person name="Baker B.J."/>
            <person name="Seitz K.W."/>
            <person name="Hyde A.S."/>
            <person name="Dick G.J."/>
            <person name="Hinrichs K.-U."/>
            <person name="Teske A.P."/>
        </authorList>
    </citation>
    <scope>NUCLEOTIDE SEQUENCE [LARGE SCALE GENOMIC DNA]</scope>
    <source>
        <strain evidence="1">SG8-32-1</strain>
    </source>
</reference>
<comment type="caution">
    <text evidence="1">The sequence shown here is derived from an EMBL/GenBank/DDBJ whole genome shotgun (WGS) entry which is preliminary data.</text>
</comment>
<evidence type="ECO:0000313" key="1">
    <source>
        <dbReference type="EMBL" id="KON30078.1"/>
    </source>
</evidence>
<dbReference type="SUPFAM" id="SSF63446">
    <property type="entry name" value="Type I dockerin domain"/>
    <property type="match status" value="1"/>
</dbReference>
<dbReference type="InterPro" id="IPR018247">
    <property type="entry name" value="EF_Hand_1_Ca_BS"/>
</dbReference>
<dbReference type="InterPro" id="IPR002105">
    <property type="entry name" value="Dockerin_1_rpt"/>
</dbReference>
<name>A0A0M0BNF7_9ARCH</name>
<dbReference type="Gene3D" id="1.10.1330.10">
    <property type="entry name" value="Dockerin domain"/>
    <property type="match status" value="1"/>
</dbReference>
<proteinExistence type="predicted"/>
<evidence type="ECO:0000313" key="2">
    <source>
        <dbReference type="Proteomes" id="UP000037237"/>
    </source>
</evidence>
<gene>
    <name evidence="1" type="ORF">AC477_05260</name>
</gene>
<accession>A0A0M0BNF7</accession>